<evidence type="ECO:0000313" key="1">
    <source>
        <dbReference type="EMBL" id="CAH2069283.1"/>
    </source>
</evidence>
<evidence type="ECO:0000313" key="2">
    <source>
        <dbReference type="Proteomes" id="UP000836841"/>
    </source>
</evidence>
<name>A0AAU9SLD9_THLAR</name>
<keyword evidence="2" id="KW-1185">Reference proteome</keyword>
<dbReference type="EMBL" id="OU466862">
    <property type="protein sequence ID" value="CAH2069283.1"/>
    <property type="molecule type" value="Genomic_DNA"/>
</dbReference>
<gene>
    <name evidence="1" type="ORF">TAV2_LOCUS21132</name>
</gene>
<evidence type="ECO:0008006" key="3">
    <source>
        <dbReference type="Google" id="ProtNLM"/>
    </source>
</evidence>
<dbReference type="Proteomes" id="UP000836841">
    <property type="component" value="Chromosome 6"/>
</dbReference>
<sequence length="157" mass="18135">MLDPLSNHIKESELHALYILWQQHLTLLSLWNGTLEFTIVNLPKRAEKIGSIGKSQSHNRHLVKIQSSVIRAIIKKSLSFVVKGLNTQHQNFKLSRAWILEGRVTTRISEDGSIQLYAQPHAQRRVMSYGVIKDIRERDTTAWMLSAFWLETVSMCR</sequence>
<dbReference type="AlphaFoldDB" id="A0AAU9SLD9"/>
<proteinExistence type="predicted"/>
<organism evidence="1 2">
    <name type="scientific">Thlaspi arvense</name>
    <name type="common">Field penny-cress</name>
    <dbReference type="NCBI Taxonomy" id="13288"/>
    <lineage>
        <taxon>Eukaryota</taxon>
        <taxon>Viridiplantae</taxon>
        <taxon>Streptophyta</taxon>
        <taxon>Embryophyta</taxon>
        <taxon>Tracheophyta</taxon>
        <taxon>Spermatophyta</taxon>
        <taxon>Magnoliopsida</taxon>
        <taxon>eudicotyledons</taxon>
        <taxon>Gunneridae</taxon>
        <taxon>Pentapetalae</taxon>
        <taxon>rosids</taxon>
        <taxon>malvids</taxon>
        <taxon>Brassicales</taxon>
        <taxon>Brassicaceae</taxon>
        <taxon>Thlaspideae</taxon>
        <taxon>Thlaspi</taxon>
    </lineage>
</organism>
<reference evidence="1 2" key="1">
    <citation type="submission" date="2022-03" db="EMBL/GenBank/DDBJ databases">
        <authorList>
            <person name="Nunn A."/>
            <person name="Chopra R."/>
            <person name="Nunn A."/>
            <person name="Contreras Garrido A."/>
        </authorList>
    </citation>
    <scope>NUCLEOTIDE SEQUENCE [LARGE SCALE GENOMIC DNA]</scope>
</reference>
<accession>A0AAU9SLD9</accession>
<protein>
    <recommendedName>
        <fullName evidence="3">Ribosomal protein S3</fullName>
    </recommendedName>
</protein>